<evidence type="ECO:0000313" key="2">
    <source>
        <dbReference type="Proteomes" id="UP001054837"/>
    </source>
</evidence>
<dbReference type="Proteomes" id="UP001054837">
    <property type="component" value="Unassembled WGS sequence"/>
</dbReference>
<proteinExistence type="predicted"/>
<comment type="caution">
    <text evidence="1">The sequence shown here is derived from an EMBL/GenBank/DDBJ whole genome shotgun (WGS) entry which is preliminary data.</text>
</comment>
<evidence type="ECO:0000313" key="1">
    <source>
        <dbReference type="EMBL" id="GIY29419.1"/>
    </source>
</evidence>
<dbReference type="AlphaFoldDB" id="A0AAV4S5Z2"/>
<gene>
    <name evidence="1" type="ORF">CDAR_533701</name>
</gene>
<dbReference type="EMBL" id="BPLQ01007314">
    <property type="protein sequence ID" value="GIY29419.1"/>
    <property type="molecule type" value="Genomic_DNA"/>
</dbReference>
<keyword evidence="2" id="KW-1185">Reference proteome</keyword>
<protein>
    <submittedName>
        <fullName evidence="1">Uncharacterized protein</fullName>
    </submittedName>
</protein>
<sequence length="76" mass="8900">MRPQFLTTCLTPGGSRRHPSLFRLRMEVVTLKRTRMPLRDLIFDELPSTSDPSDIHLYFDCEWKLLRSKEPGCYSG</sequence>
<name>A0AAV4S5Z2_9ARAC</name>
<organism evidence="1 2">
    <name type="scientific">Caerostris darwini</name>
    <dbReference type="NCBI Taxonomy" id="1538125"/>
    <lineage>
        <taxon>Eukaryota</taxon>
        <taxon>Metazoa</taxon>
        <taxon>Ecdysozoa</taxon>
        <taxon>Arthropoda</taxon>
        <taxon>Chelicerata</taxon>
        <taxon>Arachnida</taxon>
        <taxon>Araneae</taxon>
        <taxon>Araneomorphae</taxon>
        <taxon>Entelegynae</taxon>
        <taxon>Araneoidea</taxon>
        <taxon>Araneidae</taxon>
        <taxon>Caerostris</taxon>
    </lineage>
</organism>
<reference evidence="1 2" key="1">
    <citation type="submission" date="2021-06" db="EMBL/GenBank/DDBJ databases">
        <title>Caerostris darwini draft genome.</title>
        <authorList>
            <person name="Kono N."/>
            <person name="Arakawa K."/>
        </authorList>
    </citation>
    <scope>NUCLEOTIDE SEQUENCE [LARGE SCALE GENOMIC DNA]</scope>
</reference>
<accession>A0AAV4S5Z2</accession>